<protein>
    <recommendedName>
        <fullName evidence="2">Glycine zipper domain-containing protein</fullName>
    </recommendedName>
</protein>
<accession>X0WHV4</accession>
<evidence type="ECO:0000313" key="1">
    <source>
        <dbReference type="EMBL" id="GAG24078.1"/>
    </source>
</evidence>
<sequence length="174" mass="19163">MAMQFDYAAEIWKARPKPFTAAFSKSTAKGGMWGASIGAAVGGAPGAVAGAGLGAIFGTLSNSVSKVIKNMEMLEKSTRKLVDHYKDFSPIISRLNHQWRLLDRNINRMWAKTLAPLMKQLTVIGTNFREQWEKIKTDIFKAIEPFLKQILSVFSVTVDGVLALFRGLAKVLTT</sequence>
<dbReference type="EMBL" id="BARS01037240">
    <property type="protein sequence ID" value="GAG24078.1"/>
    <property type="molecule type" value="Genomic_DNA"/>
</dbReference>
<organism evidence="1">
    <name type="scientific">marine sediment metagenome</name>
    <dbReference type="NCBI Taxonomy" id="412755"/>
    <lineage>
        <taxon>unclassified sequences</taxon>
        <taxon>metagenomes</taxon>
        <taxon>ecological metagenomes</taxon>
    </lineage>
</organism>
<name>X0WHV4_9ZZZZ</name>
<dbReference type="AlphaFoldDB" id="X0WHV4"/>
<comment type="caution">
    <text evidence="1">The sequence shown here is derived from an EMBL/GenBank/DDBJ whole genome shotgun (WGS) entry which is preliminary data.</text>
</comment>
<gene>
    <name evidence="1" type="ORF">S01H1_57125</name>
</gene>
<evidence type="ECO:0008006" key="2">
    <source>
        <dbReference type="Google" id="ProtNLM"/>
    </source>
</evidence>
<proteinExistence type="predicted"/>
<feature type="non-terminal residue" evidence="1">
    <location>
        <position position="174"/>
    </location>
</feature>
<reference evidence="1" key="1">
    <citation type="journal article" date="2014" name="Front. Microbiol.">
        <title>High frequency of phylogenetically diverse reductive dehalogenase-homologous genes in deep subseafloor sedimentary metagenomes.</title>
        <authorList>
            <person name="Kawai M."/>
            <person name="Futagami T."/>
            <person name="Toyoda A."/>
            <person name="Takaki Y."/>
            <person name="Nishi S."/>
            <person name="Hori S."/>
            <person name="Arai W."/>
            <person name="Tsubouchi T."/>
            <person name="Morono Y."/>
            <person name="Uchiyama I."/>
            <person name="Ito T."/>
            <person name="Fujiyama A."/>
            <person name="Inagaki F."/>
            <person name="Takami H."/>
        </authorList>
    </citation>
    <scope>NUCLEOTIDE SEQUENCE</scope>
    <source>
        <strain evidence="1">Expedition CK06-06</strain>
    </source>
</reference>